<proteinExistence type="predicted"/>
<name>A0A3M7QL18_BRAPC</name>
<evidence type="ECO:0000313" key="3">
    <source>
        <dbReference type="EMBL" id="RNA24743.1"/>
    </source>
</evidence>
<gene>
    <name evidence="3" type="ORF">BpHYR1_021789</name>
    <name evidence="2" type="ORF">BpHYR1_028744</name>
</gene>
<dbReference type="Proteomes" id="UP000276133">
    <property type="component" value="Unassembled WGS sequence"/>
</dbReference>
<feature type="non-terminal residue" evidence="2">
    <location>
        <position position="187"/>
    </location>
</feature>
<keyword evidence="4" id="KW-1185">Reference proteome</keyword>
<evidence type="ECO:0000256" key="1">
    <source>
        <dbReference type="SAM" id="SignalP"/>
    </source>
</evidence>
<sequence length="187" mass="21867">MITVLKQLLCSILLSTFFSHISPEKSKRDLADFSLKIVNVEWNKAFFEIVDDKKTTFNYDISYSLSSHDPIQGDITLKSHLSLQTNPIALVEKEEKIAPQNNFVLDQQKDPNGEFYNEWQKMNIRKKNYTDIHVFHISDLEPNRSYRIQFKLNCTRAHLTLSLLPDQNLTSQSNVKTFSFKFKTLFD</sequence>
<protein>
    <submittedName>
        <fullName evidence="2">Uncharacterized protein</fullName>
    </submittedName>
</protein>
<accession>A0A3M7QL18</accession>
<organism evidence="2 4">
    <name type="scientific">Brachionus plicatilis</name>
    <name type="common">Marine rotifer</name>
    <name type="synonym">Brachionus muelleri</name>
    <dbReference type="NCBI Taxonomy" id="10195"/>
    <lineage>
        <taxon>Eukaryota</taxon>
        <taxon>Metazoa</taxon>
        <taxon>Spiralia</taxon>
        <taxon>Gnathifera</taxon>
        <taxon>Rotifera</taxon>
        <taxon>Eurotatoria</taxon>
        <taxon>Monogononta</taxon>
        <taxon>Pseudotrocha</taxon>
        <taxon>Ploima</taxon>
        <taxon>Brachionidae</taxon>
        <taxon>Brachionus</taxon>
    </lineage>
</organism>
<evidence type="ECO:0000313" key="2">
    <source>
        <dbReference type="EMBL" id="RNA11969.1"/>
    </source>
</evidence>
<reference evidence="2 4" key="1">
    <citation type="journal article" date="2018" name="Sci. Rep.">
        <title>Genomic signatures of local adaptation to the degree of environmental predictability in rotifers.</title>
        <authorList>
            <person name="Franch-Gras L."/>
            <person name="Hahn C."/>
            <person name="Garcia-Roger E.M."/>
            <person name="Carmona M.J."/>
            <person name="Serra M."/>
            <person name="Gomez A."/>
        </authorList>
    </citation>
    <scope>NUCLEOTIDE SEQUENCE [LARGE SCALE GENOMIC DNA]</scope>
    <source>
        <strain evidence="2">HYR1</strain>
    </source>
</reference>
<keyword evidence="1" id="KW-0732">Signal</keyword>
<comment type="caution">
    <text evidence="2">The sequence shown here is derived from an EMBL/GenBank/DDBJ whole genome shotgun (WGS) entry which is preliminary data.</text>
</comment>
<feature type="signal peptide" evidence="1">
    <location>
        <begin position="1"/>
        <end position="23"/>
    </location>
</feature>
<evidence type="ECO:0000313" key="4">
    <source>
        <dbReference type="Proteomes" id="UP000276133"/>
    </source>
</evidence>
<dbReference type="AlphaFoldDB" id="A0A3M7QL18"/>
<feature type="chain" id="PRO_5036086641" evidence="1">
    <location>
        <begin position="24"/>
        <end position="187"/>
    </location>
</feature>
<dbReference type="EMBL" id="REGN01003054">
    <property type="protein sequence ID" value="RNA24743.1"/>
    <property type="molecule type" value="Genomic_DNA"/>
</dbReference>
<dbReference type="EMBL" id="REGN01005799">
    <property type="protein sequence ID" value="RNA11969.1"/>
    <property type="molecule type" value="Genomic_DNA"/>
</dbReference>